<reference evidence="1 2" key="1">
    <citation type="journal article" date="2016" name="Genome Biol. Evol.">
        <title>Comparative Genomic Analyses of the Moraxella catarrhalis Serosensitive and Seroresistant Lineages Demonstrate Their Independent Evolution.</title>
        <authorList>
            <person name="Earl J.P."/>
            <person name="de Vries S.P."/>
            <person name="Ahmed A."/>
            <person name="Powell E."/>
            <person name="Schultz M.P."/>
            <person name="Hermans P.W."/>
            <person name="Hill D.J."/>
            <person name="Zhou Z."/>
            <person name="Constantinidou C.I."/>
            <person name="Hu F.Z."/>
            <person name="Bootsma H.J."/>
            <person name="Ehrlich G.D."/>
        </authorList>
    </citation>
    <scope>NUCLEOTIDE SEQUENCE [LARGE SCALE GENOMIC DNA]</scope>
    <source>
        <strain evidence="1 2">F23</strain>
    </source>
</reference>
<protein>
    <submittedName>
        <fullName evidence="1">Uncharacterized protein</fullName>
    </submittedName>
</protein>
<accession>A0AB36DMH2</accession>
<sequence>MSDFLSQAHMGFYPHQRLGNLNHALTCRQSGAFSRLY</sequence>
<evidence type="ECO:0000313" key="2">
    <source>
        <dbReference type="Proteomes" id="UP000078295"/>
    </source>
</evidence>
<evidence type="ECO:0000313" key="1">
    <source>
        <dbReference type="EMBL" id="OAV25047.1"/>
    </source>
</evidence>
<comment type="caution">
    <text evidence="1">The sequence shown here is derived from an EMBL/GenBank/DDBJ whole genome shotgun (WGS) entry which is preliminary data.</text>
</comment>
<gene>
    <name evidence="1" type="ORF">AO370_1124</name>
</gene>
<proteinExistence type="predicted"/>
<dbReference type="EMBL" id="LXHQ01000031">
    <property type="protein sequence ID" value="OAV25047.1"/>
    <property type="molecule type" value="Genomic_DNA"/>
</dbReference>
<dbReference type="AlphaFoldDB" id="A0AB36DMH2"/>
<dbReference type="Proteomes" id="UP000078295">
    <property type="component" value="Unassembled WGS sequence"/>
</dbReference>
<name>A0AB36DMH2_MORCA</name>
<organism evidence="1 2">
    <name type="scientific">Moraxella catarrhalis</name>
    <name type="common">Branhamella catarrhalis</name>
    <dbReference type="NCBI Taxonomy" id="480"/>
    <lineage>
        <taxon>Bacteria</taxon>
        <taxon>Pseudomonadati</taxon>
        <taxon>Pseudomonadota</taxon>
        <taxon>Gammaproteobacteria</taxon>
        <taxon>Moraxellales</taxon>
        <taxon>Moraxellaceae</taxon>
        <taxon>Moraxella</taxon>
    </lineage>
</organism>